<dbReference type="InterPro" id="IPR050287">
    <property type="entry name" value="MTA/SAH_deaminase"/>
</dbReference>
<evidence type="ECO:0000313" key="7">
    <source>
        <dbReference type="Proteomes" id="UP000184127"/>
    </source>
</evidence>
<feature type="binding site" evidence="4">
    <location>
        <position position="63"/>
    </location>
    <ligand>
        <name>Zn(2+)</name>
        <dbReference type="ChEBI" id="CHEBI:29105"/>
    </ligand>
</feature>
<comment type="catalytic activity">
    <reaction evidence="4">
        <text>S-adenosyl-L-homocysteine + H2O + H(+) = S-inosyl-L-homocysteine + NH4(+)</text>
        <dbReference type="Rhea" id="RHEA:20716"/>
        <dbReference type="ChEBI" id="CHEBI:15377"/>
        <dbReference type="ChEBI" id="CHEBI:15378"/>
        <dbReference type="ChEBI" id="CHEBI:28938"/>
        <dbReference type="ChEBI" id="CHEBI:57856"/>
        <dbReference type="ChEBI" id="CHEBI:57985"/>
        <dbReference type="EC" id="3.5.4.28"/>
    </reaction>
</comment>
<feature type="binding site" evidence="4">
    <location>
        <position position="65"/>
    </location>
    <ligand>
        <name>Zn(2+)</name>
        <dbReference type="ChEBI" id="CHEBI:29105"/>
    </ligand>
</feature>
<feature type="binding site" evidence="4">
    <location>
        <position position="214"/>
    </location>
    <ligand>
        <name>substrate</name>
    </ligand>
</feature>
<feature type="binding site" evidence="4">
    <location>
        <position position="299"/>
    </location>
    <ligand>
        <name>substrate</name>
    </ligand>
</feature>
<dbReference type="GO" id="GO:0050270">
    <property type="term" value="F:S-adenosylhomocysteine deaminase activity"/>
    <property type="evidence" value="ECO:0007669"/>
    <property type="project" value="UniProtKB-UniRule"/>
</dbReference>
<feature type="binding site" evidence="4">
    <location>
        <position position="144"/>
    </location>
    <ligand>
        <name>substrate</name>
    </ligand>
</feature>
<protein>
    <recommendedName>
        <fullName evidence="4">5-methylthioadenosine/S-adenosylhomocysteine deaminase</fullName>
        <shortName evidence="4">MTA/SAH deaminase</shortName>
        <ecNumber evidence="4">3.5.4.28</ecNumber>
        <ecNumber evidence="4">3.5.4.31</ecNumber>
    </recommendedName>
</protein>
<comment type="catalytic activity">
    <reaction evidence="4">
        <text>S-methyl-5'-thioadenosine + H2O + H(+) = S-methyl-5'-thioinosine + NH4(+)</text>
        <dbReference type="Rhea" id="RHEA:25025"/>
        <dbReference type="ChEBI" id="CHEBI:15377"/>
        <dbReference type="ChEBI" id="CHEBI:15378"/>
        <dbReference type="ChEBI" id="CHEBI:17509"/>
        <dbReference type="ChEBI" id="CHEBI:28938"/>
        <dbReference type="ChEBI" id="CHEBI:48595"/>
        <dbReference type="EC" id="3.5.4.31"/>
    </reaction>
</comment>
<comment type="function">
    <text evidence="4">Catalyzes the deamination of 5-methylthioadenosine and S-adenosyl-L-homocysteine into 5-methylthioinosine and S-inosyl-L-homocysteine, respectively. Is also able to deaminate adenosine.</text>
</comment>
<dbReference type="InterPro" id="IPR006680">
    <property type="entry name" value="Amidohydro-rel"/>
</dbReference>
<dbReference type="InterPro" id="IPR023512">
    <property type="entry name" value="Deaminase_MtaD/DadD"/>
</dbReference>
<dbReference type="EC" id="3.5.4.28" evidence="4"/>
<dbReference type="EC" id="3.5.4.31" evidence="4"/>
<comment type="similarity">
    <text evidence="4">Belongs to the metallo-dependent hydrolases superfamily. MTA/SAH deaminase family.</text>
</comment>
<dbReference type="Proteomes" id="UP000184127">
    <property type="component" value="Unassembled WGS sequence"/>
</dbReference>
<dbReference type="GO" id="GO:0090614">
    <property type="term" value="F:5'-methylthioadenosine deaminase activity"/>
    <property type="evidence" value="ECO:0007669"/>
    <property type="project" value="UniProtKB-UniRule"/>
</dbReference>
<comment type="caution">
    <text evidence="4">Lacks conserved residue(s) required for the propagation of feature annotation.</text>
</comment>
<proteinExistence type="inferred from homology"/>
<evidence type="ECO:0000256" key="2">
    <source>
        <dbReference type="ARBA" id="ARBA00022801"/>
    </source>
</evidence>
<dbReference type="Pfam" id="PF01979">
    <property type="entry name" value="Amidohydro_1"/>
    <property type="match status" value="1"/>
</dbReference>
<dbReference type="RefSeq" id="WP_072968510.1">
    <property type="nucleotide sequence ID" value="NZ_FQUR01000010.1"/>
</dbReference>
<keyword evidence="7" id="KW-1185">Reference proteome</keyword>
<evidence type="ECO:0000313" key="6">
    <source>
        <dbReference type="EMBL" id="SHE86032.1"/>
    </source>
</evidence>
<dbReference type="EMBL" id="FQUR01000010">
    <property type="protein sequence ID" value="SHE86032.1"/>
    <property type="molecule type" value="Genomic_DNA"/>
</dbReference>
<feature type="binding site" evidence="4">
    <location>
        <position position="92"/>
    </location>
    <ligand>
        <name>substrate</name>
    </ligand>
</feature>
<dbReference type="FunFam" id="3.20.20.140:FF:000014">
    <property type="entry name" value="5-methylthioadenosine/S-adenosylhomocysteine deaminase"/>
    <property type="match status" value="1"/>
</dbReference>
<dbReference type="InterPro" id="IPR032466">
    <property type="entry name" value="Metal_Hydrolase"/>
</dbReference>
<dbReference type="HAMAP" id="MF_01281">
    <property type="entry name" value="MTA_SAH_deamin"/>
    <property type="match status" value="1"/>
</dbReference>
<dbReference type="InterPro" id="IPR011059">
    <property type="entry name" value="Metal-dep_hydrolase_composite"/>
</dbReference>
<comment type="cofactor">
    <cofactor evidence="4">
        <name>Zn(2+)</name>
        <dbReference type="ChEBI" id="CHEBI:29105"/>
    </cofactor>
    <text evidence="4">Binds 1 zinc ion per subunit.</text>
</comment>
<sequence length="432" mass="48149">MNLLIKNVALLSMKEEQPLMENTNIYIEGDTITYIGEINPDIKVDRVIDGTKKIAMPGLINAHTHLGMSLFRNYADDVPLFDWLSKHIWPVESKLSAEDVYWGSLLSMIEMIYSGTTTFCDMYFFMDEVAKATEEVGIRGVLTRGIIEESDAEINKEKLRDTRKLYNTWHNKAEGRIKVMVGPHAPYTCSSSYLKEVVELAKELNTGIHIHVSETKKEVEESLQKHGKSPVKHLKDIGVFDVPTIAAHCVHISDEDIEILKEMKVSPVYNPTSNAKLASGFAPVDQMLKKGINVALGTDGPASNNNLNMFEEVHFAATINKALNYDALAVPALEALKMATINGAKALLWDKEIGSIEVGKKADIVIIDIDKPHFYPHHNLISALAYTAQASDVDTVIINGKIIMENREIKTADVEKVMYNVGKRAKELIGKK</sequence>
<keyword evidence="1 4" id="KW-0479">Metal-binding</keyword>
<organism evidence="6 7">
    <name type="scientific">Thermoanaerobacter uzonensis DSM 18761</name>
    <dbReference type="NCBI Taxonomy" id="1123369"/>
    <lineage>
        <taxon>Bacteria</taxon>
        <taxon>Bacillati</taxon>
        <taxon>Bacillota</taxon>
        <taxon>Clostridia</taxon>
        <taxon>Thermoanaerobacterales</taxon>
        <taxon>Thermoanaerobacteraceae</taxon>
        <taxon>Thermoanaerobacter</taxon>
    </lineage>
</organism>
<evidence type="ECO:0000256" key="4">
    <source>
        <dbReference type="HAMAP-Rule" id="MF_01281"/>
    </source>
</evidence>
<dbReference type="CDD" id="cd01298">
    <property type="entry name" value="ATZ_TRZ_like"/>
    <property type="match status" value="1"/>
</dbReference>
<keyword evidence="3 4" id="KW-0862">Zinc</keyword>
<gene>
    <name evidence="4" type="primary">mtaD</name>
    <name evidence="6" type="ORF">SAMN02745195_01335</name>
</gene>
<dbReference type="PANTHER" id="PTHR43794:SF11">
    <property type="entry name" value="AMIDOHYDROLASE-RELATED DOMAIN-CONTAINING PROTEIN"/>
    <property type="match status" value="1"/>
</dbReference>
<dbReference type="GO" id="GO:0046872">
    <property type="term" value="F:metal ion binding"/>
    <property type="evidence" value="ECO:0007669"/>
    <property type="project" value="UniProtKB-KW"/>
</dbReference>
<reference evidence="7" key="1">
    <citation type="submission" date="2016-11" db="EMBL/GenBank/DDBJ databases">
        <authorList>
            <person name="Varghese N."/>
            <person name="Submissions S."/>
        </authorList>
    </citation>
    <scope>NUCLEOTIDE SEQUENCE [LARGE SCALE GENOMIC DNA]</scope>
    <source>
        <strain evidence="7">DSM 18761</strain>
    </source>
</reference>
<name>A0A1M4WYJ9_9THEO</name>
<dbReference type="Gene3D" id="3.20.20.140">
    <property type="entry name" value="Metal-dependent hydrolases"/>
    <property type="match status" value="1"/>
</dbReference>
<dbReference type="AlphaFoldDB" id="A0A1M4WYJ9"/>
<dbReference type="SUPFAM" id="SSF51338">
    <property type="entry name" value="Composite domain of metallo-dependent hydrolases"/>
    <property type="match status" value="1"/>
</dbReference>
<feature type="binding site" evidence="4">
    <location>
        <position position="299"/>
    </location>
    <ligand>
        <name>Zn(2+)</name>
        <dbReference type="ChEBI" id="CHEBI:29105"/>
    </ligand>
</feature>
<keyword evidence="2 4" id="KW-0378">Hydrolase</keyword>
<evidence type="ECO:0000259" key="5">
    <source>
        <dbReference type="Pfam" id="PF01979"/>
    </source>
</evidence>
<feature type="binding site" evidence="4">
    <location>
        <position position="211"/>
    </location>
    <ligand>
        <name>Zn(2+)</name>
        <dbReference type="ChEBI" id="CHEBI:29105"/>
    </ligand>
</feature>
<evidence type="ECO:0000256" key="1">
    <source>
        <dbReference type="ARBA" id="ARBA00022723"/>
    </source>
</evidence>
<dbReference type="SUPFAM" id="SSF51556">
    <property type="entry name" value="Metallo-dependent hydrolases"/>
    <property type="match status" value="1"/>
</dbReference>
<dbReference type="PANTHER" id="PTHR43794">
    <property type="entry name" value="AMINOHYDROLASE SSNA-RELATED"/>
    <property type="match status" value="1"/>
</dbReference>
<dbReference type="Gene3D" id="2.30.40.10">
    <property type="entry name" value="Urease, subunit C, domain 1"/>
    <property type="match status" value="1"/>
</dbReference>
<accession>A0A1M4WYJ9</accession>
<feature type="domain" description="Amidohydrolase-related" evidence="5">
    <location>
        <begin position="54"/>
        <end position="403"/>
    </location>
</feature>
<evidence type="ECO:0000256" key="3">
    <source>
        <dbReference type="ARBA" id="ARBA00022833"/>
    </source>
</evidence>
<feature type="binding site" evidence="4">
    <location>
        <position position="184"/>
    </location>
    <ligand>
        <name>substrate</name>
    </ligand>
</feature>